<keyword evidence="3" id="KW-1185">Reference proteome</keyword>
<name>A0A9Q9EHX8_9PEZI</name>
<sequence>MQRNLPQHPNAGLPAAPPTVAAPAVVNPARIGSRVNRWRFDLREAANKKPSVINVARTILELDAKDTDLNKSKSYRNAISDLTLRETVQVLYHLDRKDMMAMIEGDYKTLRDSSTLPEQLVPAELQGDPVHNDTKLRKKDRLATLYQHWYVDPNGDSPTVEQLLQISRFCQHYLNVMKSAFKKETANPTSERWAEQMDQVVPAPSVAKAPRLPYTGKTPRYGYSKSSQEGLEQWIDCIRDIYYHTPAADRNKPLKQVLSETGWTVDSFLRRFHHHEHGTMSNKLMNIIDAAGRVVYRNEEFRWKWIIVMEVVAPHLGGPAERTLSRLCMSYTTCGGSNQEQGGLSVTSADQGLANIAYRETSNELADKMQKRMDEDRQYIEKALDTIRDAKKTEDKYRKIEENEEELKRAEQDLKVLEQDLDQAMEELKKVVPGWVERMTKHSQALDETRGVAEMAESMKRLLDAYKR</sequence>
<evidence type="ECO:0000313" key="2">
    <source>
        <dbReference type="EMBL" id="USW50489.1"/>
    </source>
</evidence>
<feature type="coiled-coil region" evidence="1">
    <location>
        <begin position="390"/>
        <end position="427"/>
    </location>
</feature>
<protein>
    <submittedName>
        <fullName evidence="2">AH/BAR domain superfamily protein</fullName>
    </submittedName>
</protein>
<organism evidence="2 3">
    <name type="scientific">Septoria linicola</name>
    <dbReference type="NCBI Taxonomy" id="215465"/>
    <lineage>
        <taxon>Eukaryota</taxon>
        <taxon>Fungi</taxon>
        <taxon>Dikarya</taxon>
        <taxon>Ascomycota</taxon>
        <taxon>Pezizomycotina</taxon>
        <taxon>Dothideomycetes</taxon>
        <taxon>Dothideomycetidae</taxon>
        <taxon>Mycosphaerellales</taxon>
        <taxon>Mycosphaerellaceae</taxon>
        <taxon>Septoria</taxon>
    </lineage>
</organism>
<keyword evidence="1" id="KW-0175">Coiled coil</keyword>
<dbReference type="EMBL" id="CP099420">
    <property type="protein sequence ID" value="USW50489.1"/>
    <property type="molecule type" value="Genomic_DNA"/>
</dbReference>
<gene>
    <name evidence="2" type="ORF">Slin15195_G038080</name>
</gene>
<dbReference type="AlphaFoldDB" id="A0A9Q9EHX8"/>
<dbReference type="InterPro" id="IPR027267">
    <property type="entry name" value="AH/BAR_dom_sf"/>
</dbReference>
<evidence type="ECO:0000256" key="1">
    <source>
        <dbReference type="SAM" id="Coils"/>
    </source>
</evidence>
<proteinExistence type="predicted"/>
<reference evidence="2" key="1">
    <citation type="submission" date="2022-06" db="EMBL/GenBank/DDBJ databases">
        <title>Complete genome sequences of two strains of the flax pathogen Septoria linicola.</title>
        <authorList>
            <person name="Lapalu N."/>
            <person name="Simon A."/>
            <person name="Demenou B."/>
            <person name="Paumier D."/>
            <person name="Guillot M.-P."/>
            <person name="Gout L."/>
            <person name="Valade R."/>
        </authorList>
    </citation>
    <scope>NUCLEOTIDE SEQUENCE</scope>
    <source>
        <strain evidence="2">SE15195</strain>
    </source>
</reference>
<accession>A0A9Q9EHX8</accession>
<evidence type="ECO:0000313" key="3">
    <source>
        <dbReference type="Proteomes" id="UP001056384"/>
    </source>
</evidence>
<dbReference type="Proteomes" id="UP001056384">
    <property type="component" value="Chromosome 3"/>
</dbReference>
<dbReference type="Gene3D" id="1.20.1270.60">
    <property type="entry name" value="Arfaptin homology (AH) domain/BAR domain"/>
    <property type="match status" value="1"/>
</dbReference>